<accession>A0A3P8F4F2</accession>
<protein>
    <submittedName>
        <fullName evidence="3">Cytochrome P450</fullName>
    </submittedName>
</protein>
<keyword evidence="2" id="KW-1185">Reference proteome</keyword>
<accession>A0A183GB32</accession>
<sequence length="127" mass="14356">MKERLTLKMDAERITSHHSHPKLDLNINARNPMVNRKEECLAVIQELAPFVELYGFRSTFDYVFWTSMESLGTLGNVFGTSKESPGMLHNYVSPPPPSQAFPNILFQRRISSAFGEVFGMSTESPCT</sequence>
<gene>
    <name evidence="1" type="ORF">HPBE_LOCUS19277</name>
</gene>
<dbReference type="EMBL" id="UZAH01031254">
    <property type="protein sequence ID" value="VDP14616.1"/>
    <property type="molecule type" value="Genomic_DNA"/>
</dbReference>
<evidence type="ECO:0000313" key="2">
    <source>
        <dbReference type="Proteomes" id="UP000050761"/>
    </source>
</evidence>
<dbReference type="AlphaFoldDB" id="A0A183GB32"/>
<reference evidence="1 2" key="1">
    <citation type="submission" date="2018-11" db="EMBL/GenBank/DDBJ databases">
        <authorList>
            <consortium name="Pathogen Informatics"/>
        </authorList>
    </citation>
    <scope>NUCLEOTIDE SEQUENCE [LARGE SCALE GENOMIC DNA]</scope>
</reference>
<reference evidence="3" key="2">
    <citation type="submission" date="2019-09" db="UniProtKB">
        <authorList>
            <consortium name="WormBaseParasite"/>
        </authorList>
    </citation>
    <scope>IDENTIFICATION</scope>
</reference>
<organism evidence="2 3">
    <name type="scientific">Heligmosomoides polygyrus</name>
    <name type="common">Parasitic roundworm</name>
    <dbReference type="NCBI Taxonomy" id="6339"/>
    <lineage>
        <taxon>Eukaryota</taxon>
        <taxon>Metazoa</taxon>
        <taxon>Ecdysozoa</taxon>
        <taxon>Nematoda</taxon>
        <taxon>Chromadorea</taxon>
        <taxon>Rhabditida</taxon>
        <taxon>Rhabditina</taxon>
        <taxon>Rhabditomorpha</taxon>
        <taxon>Strongyloidea</taxon>
        <taxon>Heligmosomidae</taxon>
        <taxon>Heligmosomoides</taxon>
    </lineage>
</organism>
<dbReference type="Proteomes" id="UP000050761">
    <property type="component" value="Unassembled WGS sequence"/>
</dbReference>
<evidence type="ECO:0000313" key="1">
    <source>
        <dbReference type="EMBL" id="VDP14616.1"/>
    </source>
</evidence>
<evidence type="ECO:0000313" key="3">
    <source>
        <dbReference type="WBParaSite" id="HPBE_0001927801-mRNA-1"/>
    </source>
</evidence>
<dbReference type="WBParaSite" id="HPBE_0001927801-mRNA-1">
    <property type="protein sequence ID" value="HPBE_0001927801-mRNA-1"/>
    <property type="gene ID" value="HPBE_0001927801"/>
</dbReference>
<name>A0A183GB32_HELPZ</name>
<proteinExistence type="predicted"/>